<name>Q39RL5_GEOMG</name>
<keyword evidence="2" id="KW-1185">Reference proteome</keyword>
<dbReference type="Pfam" id="PF05635">
    <property type="entry name" value="23S_rRNA_IVP"/>
    <property type="match status" value="1"/>
</dbReference>
<gene>
    <name evidence="1" type="ordered locus">Gmet_2891</name>
</gene>
<dbReference type="InterPro" id="IPR036583">
    <property type="entry name" value="23S_rRNA_IVS_sf"/>
</dbReference>
<reference evidence="1 2" key="2">
    <citation type="journal article" date="2009" name="BMC Microbiol.">
        <title>The genome sequence of Geobacter metallireducens: features of metabolism, physiology and regulation common and dissimilar to Geobacter sulfurreducens.</title>
        <authorList>
            <person name="Aklujkar M."/>
            <person name="Krushkal J."/>
            <person name="DiBartolo G."/>
            <person name="Lapidus A."/>
            <person name="Land M.L."/>
            <person name="Lovley D.R."/>
        </authorList>
    </citation>
    <scope>NUCLEOTIDE SEQUENCE [LARGE SCALE GENOMIC DNA]</scope>
    <source>
        <strain evidence="2">ATCC 53774 / DSM 7210 / GS-15</strain>
    </source>
</reference>
<dbReference type="CDD" id="cd16377">
    <property type="entry name" value="23S_rRNA_IVP_like"/>
    <property type="match status" value="1"/>
</dbReference>
<sequence length="121" mass="13665">MRDHKELDVWKTGVELVTSVYVATQSFPKEQLHGLTNQLRRAAVSIPSNIAEGAARQTNREFVQFLYIALGSVAEVETQLIIADKLNYIADVTSVLNRIASLRKMLHGLIRHYRTKETQGD</sequence>
<dbReference type="Proteomes" id="UP000007073">
    <property type="component" value="Chromosome"/>
</dbReference>
<dbReference type="eggNOG" id="COG0399">
    <property type="taxonomic scope" value="Bacteria"/>
</dbReference>
<dbReference type="PANTHER" id="PTHR38471">
    <property type="entry name" value="FOUR HELIX BUNDLE PROTEIN"/>
    <property type="match status" value="1"/>
</dbReference>
<evidence type="ECO:0000313" key="2">
    <source>
        <dbReference type="Proteomes" id="UP000007073"/>
    </source>
</evidence>
<accession>Q39RL5</accession>
<dbReference type="STRING" id="269799.Gmet_2891"/>
<reference evidence="1 2" key="1">
    <citation type="submission" date="2005-10" db="EMBL/GenBank/DDBJ databases">
        <title>Complete sequence of Geobacter metallireducens GS-15.</title>
        <authorList>
            <consortium name="US DOE Joint Genome Institute"/>
            <person name="Copeland A."/>
            <person name="Lucas S."/>
            <person name="Lapidus A."/>
            <person name="Barry K."/>
            <person name="Detter J.C."/>
            <person name="Glavina T."/>
            <person name="Hammon N."/>
            <person name="Israni S."/>
            <person name="Pitluck S."/>
            <person name="Di Bartolo G."/>
            <person name="Chain P."/>
            <person name="Schmutz J."/>
            <person name="Larimer F."/>
            <person name="Land M."/>
            <person name="Kyrpides N."/>
            <person name="Ivanova N."/>
            <person name="Richardson P."/>
        </authorList>
    </citation>
    <scope>NUCLEOTIDE SEQUENCE [LARGE SCALE GENOMIC DNA]</scope>
    <source>
        <strain evidence="2">ATCC 53774 / DSM 7210 / GS-15</strain>
    </source>
</reference>
<organism evidence="1 2">
    <name type="scientific">Geobacter metallireducens (strain ATCC 53774 / DSM 7210 / GS-15)</name>
    <dbReference type="NCBI Taxonomy" id="269799"/>
    <lineage>
        <taxon>Bacteria</taxon>
        <taxon>Pseudomonadati</taxon>
        <taxon>Thermodesulfobacteriota</taxon>
        <taxon>Desulfuromonadia</taxon>
        <taxon>Geobacterales</taxon>
        <taxon>Geobacteraceae</taxon>
        <taxon>Geobacter</taxon>
    </lineage>
</organism>
<dbReference type="EMBL" id="CP000148">
    <property type="protein sequence ID" value="ABB33109.1"/>
    <property type="molecule type" value="Genomic_DNA"/>
</dbReference>
<dbReference type="AlphaFoldDB" id="Q39RL5"/>
<dbReference type="KEGG" id="gme:Gmet_2891"/>
<protein>
    <recommendedName>
        <fullName evidence="3">Four helix bundle protein</fullName>
    </recommendedName>
</protein>
<dbReference type="NCBIfam" id="NF008911">
    <property type="entry name" value="PRK12275.1-2"/>
    <property type="match status" value="1"/>
</dbReference>
<dbReference type="SUPFAM" id="SSF158446">
    <property type="entry name" value="IVS-encoded protein-like"/>
    <property type="match status" value="1"/>
</dbReference>
<dbReference type="PANTHER" id="PTHR38471:SF2">
    <property type="entry name" value="FOUR HELIX BUNDLE PROTEIN"/>
    <property type="match status" value="1"/>
</dbReference>
<dbReference type="RefSeq" id="WP_004512827.1">
    <property type="nucleotide sequence ID" value="NC_007517.1"/>
</dbReference>
<dbReference type="HOGENOM" id="CLU_129874_0_6_7"/>
<dbReference type="InterPro" id="IPR012657">
    <property type="entry name" value="23S_rRNA-intervening_sequence"/>
</dbReference>
<proteinExistence type="predicted"/>
<evidence type="ECO:0000313" key="1">
    <source>
        <dbReference type="EMBL" id="ABB33109.1"/>
    </source>
</evidence>
<evidence type="ECO:0008006" key="3">
    <source>
        <dbReference type="Google" id="ProtNLM"/>
    </source>
</evidence>
<dbReference type="Gene3D" id="1.20.1440.60">
    <property type="entry name" value="23S rRNA-intervening sequence"/>
    <property type="match status" value="1"/>
</dbReference>
<dbReference type="NCBIfam" id="TIGR02436">
    <property type="entry name" value="four helix bundle protein"/>
    <property type="match status" value="1"/>
</dbReference>